<evidence type="ECO:0000313" key="2">
    <source>
        <dbReference type="Proteomes" id="UP000193928"/>
    </source>
</evidence>
<proteinExistence type="predicted"/>
<organism evidence="1 2">
    <name type="scientific">Mycobacterium gordonae</name>
    <dbReference type="NCBI Taxonomy" id="1778"/>
    <lineage>
        <taxon>Bacteria</taxon>
        <taxon>Bacillati</taxon>
        <taxon>Actinomycetota</taxon>
        <taxon>Actinomycetes</taxon>
        <taxon>Mycobacteriales</taxon>
        <taxon>Mycobacteriaceae</taxon>
        <taxon>Mycobacterium</taxon>
    </lineage>
</organism>
<name>A0A1X1X969_MYCGO</name>
<reference evidence="1 2" key="1">
    <citation type="submission" date="2016-01" db="EMBL/GenBank/DDBJ databases">
        <title>The new phylogeny of the genus Mycobacterium.</title>
        <authorList>
            <person name="Tarcisio F."/>
            <person name="Conor M."/>
            <person name="Antonella G."/>
            <person name="Elisabetta G."/>
            <person name="Giulia F.S."/>
            <person name="Sara T."/>
            <person name="Anna F."/>
            <person name="Clotilde B."/>
            <person name="Roberto B."/>
            <person name="Veronica D.S."/>
            <person name="Fabio R."/>
            <person name="Monica P."/>
            <person name="Olivier J."/>
            <person name="Enrico T."/>
            <person name="Nicola S."/>
        </authorList>
    </citation>
    <scope>NUCLEOTIDE SEQUENCE [LARGE SCALE GENOMIC DNA]</scope>
    <source>
        <strain evidence="1 2">DSM 44160</strain>
    </source>
</reference>
<sequence>MTPLEPDKRHGSIRWPNHEYIDGTALYHAALKQAEATLADDEEILRLDIGDELDRERSTERMLMYNYTYMVSRI</sequence>
<dbReference type="RefSeq" id="WP_085087393.1">
    <property type="nucleotide sequence ID" value="NZ_JACKSU010000020.1"/>
</dbReference>
<accession>A0A1X1X969</accession>
<gene>
    <name evidence="1" type="ORF">AWC08_15315</name>
</gene>
<evidence type="ECO:0000313" key="1">
    <source>
        <dbReference type="EMBL" id="ORV95218.1"/>
    </source>
</evidence>
<dbReference type="Proteomes" id="UP000193928">
    <property type="component" value="Unassembled WGS sequence"/>
</dbReference>
<dbReference type="EMBL" id="LQOY01000022">
    <property type="protein sequence ID" value="ORV95218.1"/>
    <property type="molecule type" value="Genomic_DNA"/>
</dbReference>
<keyword evidence="2" id="KW-1185">Reference proteome</keyword>
<comment type="caution">
    <text evidence="1">The sequence shown here is derived from an EMBL/GenBank/DDBJ whole genome shotgun (WGS) entry which is preliminary data.</text>
</comment>
<dbReference type="AlphaFoldDB" id="A0A1X1X969"/>
<protein>
    <submittedName>
        <fullName evidence="1">Uncharacterized protein</fullName>
    </submittedName>
</protein>